<accession>A0AB33R4I4</accession>
<gene>
    <name evidence="1" type="ORF">SDSE_0256</name>
</gene>
<evidence type="ECO:0000313" key="2">
    <source>
        <dbReference type="Proteomes" id="UP000009215"/>
    </source>
</evidence>
<proteinExistence type="predicted"/>
<dbReference type="EMBL" id="HE858529">
    <property type="protein sequence ID" value="CCI61767.1"/>
    <property type="molecule type" value="Genomic_DNA"/>
</dbReference>
<reference evidence="1 2" key="1">
    <citation type="submission" date="2012-05" db="EMBL/GenBank/DDBJ databases">
        <title>Complete genome sequence of a Streptococcus dysgalactiae subsp. equisimilis strain possessing Lancefield's group A antigen.</title>
        <authorList>
            <person name="Luetticken R."/>
            <person name="Bruellhoff K."/>
            <person name="Van der Linden M."/>
            <person name="Peltroche-Llacsahuanga H."/>
            <person name="Blom J."/>
            <person name="Weber-Lehmann J."/>
            <person name="Ferretti J.J."/>
            <person name="McShan W.M."/>
        </authorList>
    </citation>
    <scope>NUCLEOTIDE SEQUENCE [LARGE SCALE GENOMIC DNA]</scope>
    <source>
        <strain evidence="1 2">AC-2713</strain>
    </source>
</reference>
<organism evidence="1 2">
    <name type="scientific">Streptococcus dysgalactiae subsp. equisimilis AC-2713</name>
    <dbReference type="NCBI Taxonomy" id="759913"/>
    <lineage>
        <taxon>Bacteria</taxon>
        <taxon>Bacillati</taxon>
        <taxon>Bacillota</taxon>
        <taxon>Bacilli</taxon>
        <taxon>Lactobacillales</taxon>
        <taxon>Streptococcaceae</taxon>
        <taxon>Streptococcus</taxon>
    </lineage>
</organism>
<sequence>MVWHPSPYSHIFSYSITESSKRKGLEEIIK</sequence>
<dbReference type="Proteomes" id="UP000009215">
    <property type="component" value="Chromosome"/>
</dbReference>
<dbReference type="AlphaFoldDB" id="A0AB33R4I4"/>
<dbReference type="KEGG" id="sdc:SDSE_0256"/>
<protein>
    <submittedName>
        <fullName evidence="1">Uncharacterized protein</fullName>
    </submittedName>
</protein>
<evidence type="ECO:0000313" key="1">
    <source>
        <dbReference type="EMBL" id="CCI61767.1"/>
    </source>
</evidence>
<name>A0AB33R4I4_STREQ</name>